<feature type="transmembrane region" description="Helical" evidence="1">
    <location>
        <begin position="120"/>
        <end position="138"/>
    </location>
</feature>
<reference evidence="2" key="1">
    <citation type="journal article" date="2022" name="Front. Microbiol.">
        <title>Mirubactin C rescues the lethal effect of cell wall biosynthesis mutations in Bacillus subtilis.</title>
        <authorList>
            <person name="Kepplinger B."/>
            <person name="Wen X."/>
            <person name="Tyler A.R."/>
            <person name="Kim B.Y."/>
            <person name="Brown J."/>
            <person name="Banks P."/>
            <person name="Dashti Y."/>
            <person name="Mackenzie E.S."/>
            <person name="Wills C."/>
            <person name="Kawai Y."/>
            <person name="Waldron K.J."/>
            <person name="Allenby N.E.E."/>
            <person name="Wu L.J."/>
            <person name="Hall M.J."/>
            <person name="Errington J."/>
        </authorList>
    </citation>
    <scope>NUCLEOTIDE SEQUENCE</scope>
    <source>
        <strain evidence="2">MDA8-470</strain>
    </source>
</reference>
<keyword evidence="3" id="KW-1185">Reference proteome</keyword>
<proteinExistence type="predicted"/>
<evidence type="ECO:0000313" key="2">
    <source>
        <dbReference type="EMBL" id="UZK55655.1"/>
    </source>
</evidence>
<accession>A0ABY6PTM6</accession>
<evidence type="ECO:0008006" key="4">
    <source>
        <dbReference type="Google" id="ProtNLM"/>
    </source>
</evidence>
<organism evidence="2 3">
    <name type="scientific">Streptomyces drozdowiczii</name>
    <dbReference type="NCBI Taxonomy" id="202862"/>
    <lineage>
        <taxon>Bacteria</taxon>
        <taxon>Bacillati</taxon>
        <taxon>Actinomycetota</taxon>
        <taxon>Actinomycetes</taxon>
        <taxon>Kitasatosporales</taxon>
        <taxon>Streptomycetaceae</taxon>
        <taxon>Streptomyces</taxon>
    </lineage>
</organism>
<keyword evidence="1" id="KW-0472">Membrane</keyword>
<feature type="transmembrane region" description="Helical" evidence="1">
    <location>
        <begin position="6"/>
        <end position="25"/>
    </location>
</feature>
<name>A0ABY6PTM6_9ACTN</name>
<evidence type="ECO:0000256" key="1">
    <source>
        <dbReference type="SAM" id="Phobius"/>
    </source>
</evidence>
<dbReference type="Proteomes" id="UP001164963">
    <property type="component" value="Chromosome"/>
</dbReference>
<sequence length="296" mass="31614">MIPPAAIFAGLAVGGGLALLIRELVGPQPDLAASLRRLNATAPEPDQETGPASRDDEWGAWLLEHLQGLPGVSIPRKDLALVGQTPERFLLLKAALAGGGLLIPPFVVGAWTLMGLGVPFYLPVVVGLVLGTLLWFIPDLSVRDQAARAREEFSHAIAAYLDLVALKRAADSGPTEALERAAAVGRGWAFTRLQEAMMRARVDKVPPWEALVQLTQELDLPVLEDVAEIMRMSAHDGAAVYTTLRARSKSLRTELLAKQAAEANENSEKMTAPGALLAVLVMLMVAFPAVINIMAT</sequence>
<dbReference type="RefSeq" id="WP_265543477.1">
    <property type="nucleotide sequence ID" value="NZ_CP098740.1"/>
</dbReference>
<keyword evidence="1" id="KW-0812">Transmembrane</keyword>
<dbReference type="PANTHER" id="PTHR35007:SF1">
    <property type="entry name" value="PILUS ASSEMBLY PROTEIN"/>
    <property type="match status" value="1"/>
</dbReference>
<dbReference type="EMBL" id="CP098740">
    <property type="protein sequence ID" value="UZK55655.1"/>
    <property type="molecule type" value="Genomic_DNA"/>
</dbReference>
<gene>
    <name evidence="2" type="ORF">NEH16_17345</name>
</gene>
<protein>
    <recommendedName>
        <fullName evidence="4">Type II secretion system protein GspF domain-containing protein</fullName>
    </recommendedName>
</protein>
<keyword evidence="1" id="KW-1133">Transmembrane helix</keyword>
<feature type="transmembrane region" description="Helical" evidence="1">
    <location>
        <begin position="275"/>
        <end position="295"/>
    </location>
</feature>
<feature type="transmembrane region" description="Helical" evidence="1">
    <location>
        <begin position="90"/>
        <end position="114"/>
    </location>
</feature>
<evidence type="ECO:0000313" key="3">
    <source>
        <dbReference type="Proteomes" id="UP001164963"/>
    </source>
</evidence>
<dbReference type="PANTHER" id="PTHR35007">
    <property type="entry name" value="INTEGRAL MEMBRANE PROTEIN-RELATED"/>
    <property type="match status" value="1"/>
</dbReference>